<comment type="caution">
    <text evidence="2">The sequence shown here is derived from an EMBL/GenBank/DDBJ whole genome shotgun (WGS) entry which is preliminary data.</text>
</comment>
<evidence type="ECO:0000313" key="2">
    <source>
        <dbReference type="EMBL" id="MBB5835590.1"/>
    </source>
</evidence>
<dbReference type="AlphaFoldDB" id="A0A7W9MTX3"/>
<feature type="transmembrane region" description="Helical" evidence="1">
    <location>
        <begin position="39"/>
        <end position="60"/>
    </location>
</feature>
<feature type="transmembrane region" description="Helical" evidence="1">
    <location>
        <begin position="7"/>
        <end position="27"/>
    </location>
</feature>
<name>A0A7W9MTX3_9ACTN</name>
<accession>A0A7W9MTX3</accession>
<protein>
    <submittedName>
        <fullName evidence="2">Uncharacterized protein</fullName>
    </submittedName>
</protein>
<keyword evidence="1" id="KW-0472">Membrane</keyword>
<keyword evidence="3" id="KW-1185">Reference proteome</keyword>
<evidence type="ECO:0000256" key="1">
    <source>
        <dbReference type="SAM" id="Phobius"/>
    </source>
</evidence>
<organism evidence="2 3">
    <name type="scientific">Kribbella italica</name>
    <dbReference type="NCBI Taxonomy" id="1540520"/>
    <lineage>
        <taxon>Bacteria</taxon>
        <taxon>Bacillati</taxon>
        <taxon>Actinomycetota</taxon>
        <taxon>Actinomycetes</taxon>
        <taxon>Propionibacteriales</taxon>
        <taxon>Kribbellaceae</taxon>
        <taxon>Kribbella</taxon>
    </lineage>
</organism>
<gene>
    <name evidence="2" type="ORF">HDA39_002324</name>
</gene>
<evidence type="ECO:0000313" key="3">
    <source>
        <dbReference type="Proteomes" id="UP000549971"/>
    </source>
</evidence>
<reference evidence="2 3" key="1">
    <citation type="submission" date="2020-08" db="EMBL/GenBank/DDBJ databases">
        <title>Sequencing the genomes of 1000 actinobacteria strains.</title>
        <authorList>
            <person name="Klenk H.-P."/>
        </authorList>
    </citation>
    <scope>NUCLEOTIDE SEQUENCE [LARGE SCALE GENOMIC DNA]</scope>
    <source>
        <strain evidence="2 3">DSM 28967</strain>
    </source>
</reference>
<sequence length="76" mass="8095">MRAEQLFRTYVVLTVVSTGASSLIWGINTLFLLDAGLSVGAAFAAWAGVSTLLGLGFTFFSGATRARRSSAVRPRR</sequence>
<dbReference type="RefSeq" id="WP_202892956.1">
    <property type="nucleotide sequence ID" value="NZ_JACHMY010000001.1"/>
</dbReference>
<keyword evidence="1" id="KW-0812">Transmembrane</keyword>
<dbReference type="EMBL" id="JACHMY010000001">
    <property type="protein sequence ID" value="MBB5835590.1"/>
    <property type="molecule type" value="Genomic_DNA"/>
</dbReference>
<proteinExistence type="predicted"/>
<keyword evidence="1" id="KW-1133">Transmembrane helix</keyword>
<dbReference type="Proteomes" id="UP000549971">
    <property type="component" value="Unassembled WGS sequence"/>
</dbReference>